<dbReference type="SUPFAM" id="SSF55920">
    <property type="entry name" value="Creatinase/aminopeptidase"/>
    <property type="match status" value="1"/>
</dbReference>
<feature type="domain" description="Peptidase M24" evidence="1">
    <location>
        <begin position="224"/>
        <end position="420"/>
    </location>
</feature>
<proteinExistence type="predicted"/>
<feature type="domain" description="Creatinase N-terminal" evidence="2">
    <location>
        <begin position="55"/>
        <end position="202"/>
    </location>
</feature>
<evidence type="ECO:0000259" key="2">
    <source>
        <dbReference type="Pfam" id="PF01321"/>
    </source>
</evidence>
<evidence type="ECO:0000313" key="3">
    <source>
        <dbReference type="EMBL" id="TQV79757.1"/>
    </source>
</evidence>
<dbReference type="InterPro" id="IPR029149">
    <property type="entry name" value="Creatin/AminoP/Spt16_N"/>
</dbReference>
<dbReference type="InterPro" id="IPR000587">
    <property type="entry name" value="Creatinase_N"/>
</dbReference>
<dbReference type="Pfam" id="PF00557">
    <property type="entry name" value="Peptidase_M24"/>
    <property type="match status" value="1"/>
</dbReference>
<keyword evidence="3" id="KW-0645">Protease</keyword>
<dbReference type="EMBL" id="VHSH01000004">
    <property type="protein sequence ID" value="TQV79757.1"/>
    <property type="molecule type" value="Genomic_DNA"/>
</dbReference>
<dbReference type="Pfam" id="PF01321">
    <property type="entry name" value="Creatinase_N"/>
    <property type="match status" value="1"/>
</dbReference>
<reference evidence="3 4" key="1">
    <citation type="submission" date="2019-06" db="EMBL/GenBank/DDBJ databases">
        <title>Whole genome sequence for Rhodospirillaceae sp. R148.</title>
        <authorList>
            <person name="Wang G."/>
        </authorList>
    </citation>
    <scope>NUCLEOTIDE SEQUENCE [LARGE SCALE GENOMIC DNA]</scope>
    <source>
        <strain evidence="3 4">R148</strain>
    </source>
</reference>
<gene>
    <name evidence="3" type="ORF">FKG95_13725</name>
</gene>
<dbReference type="PANTHER" id="PTHR46112">
    <property type="entry name" value="AMINOPEPTIDASE"/>
    <property type="match status" value="1"/>
</dbReference>
<organism evidence="3 4">
    <name type="scientific">Denitrobaculum tricleocarpae</name>
    <dbReference type="NCBI Taxonomy" id="2591009"/>
    <lineage>
        <taxon>Bacteria</taxon>
        <taxon>Pseudomonadati</taxon>
        <taxon>Pseudomonadota</taxon>
        <taxon>Alphaproteobacteria</taxon>
        <taxon>Rhodospirillales</taxon>
        <taxon>Rhodospirillaceae</taxon>
        <taxon>Denitrobaculum</taxon>
    </lineage>
</organism>
<evidence type="ECO:0000313" key="4">
    <source>
        <dbReference type="Proteomes" id="UP000315252"/>
    </source>
</evidence>
<dbReference type="PANTHER" id="PTHR46112:SF2">
    <property type="entry name" value="XAA-PRO AMINOPEPTIDASE P-RELATED"/>
    <property type="match status" value="1"/>
</dbReference>
<protein>
    <submittedName>
        <fullName evidence="3">Aminopeptidase P family protein</fullName>
    </submittedName>
</protein>
<dbReference type="Gene3D" id="3.90.230.10">
    <property type="entry name" value="Creatinase/methionine aminopeptidase superfamily"/>
    <property type="match status" value="1"/>
</dbReference>
<dbReference type="Gene3D" id="3.40.350.10">
    <property type="entry name" value="Creatinase/prolidase N-terminal domain"/>
    <property type="match status" value="1"/>
</dbReference>
<evidence type="ECO:0000259" key="1">
    <source>
        <dbReference type="Pfam" id="PF00557"/>
    </source>
</evidence>
<dbReference type="OrthoDB" id="9803194at2"/>
<comment type="caution">
    <text evidence="3">The sequence shown here is derived from an EMBL/GenBank/DDBJ whole genome shotgun (WGS) entry which is preliminary data.</text>
</comment>
<keyword evidence="3" id="KW-0031">Aminopeptidase</keyword>
<dbReference type="GO" id="GO:0004177">
    <property type="term" value="F:aminopeptidase activity"/>
    <property type="evidence" value="ECO:0007669"/>
    <property type="project" value="UniProtKB-KW"/>
</dbReference>
<keyword evidence="3" id="KW-0378">Hydrolase</keyword>
<accession>A0A545TRA1</accession>
<dbReference type="SUPFAM" id="SSF53092">
    <property type="entry name" value="Creatinase/prolidase N-terminal domain"/>
    <property type="match status" value="1"/>
</dbReference>
<keyword evidence="4" id="KW-1185">Reference proteome</keyword>
<dbReference type="CDD" id="cd01066">
    <property type="entry name" value="APP_MetAP"/>
    <property type="match status" value="1"/>
</dbReference>
<dbReference type="Proteomes" id="UP000315252">
    <property type="component" value="Unassembled WGS sequence"/>
</dbReference>
<name>A0A545TRA1_9PROT</name>
<sequence>MRICVWHTAARKLPSQCRGVKCCRSFPERLIETRIGAMEFPAPAAPDETSLRLGRLARLRASMKDFDLPAVVLHDPHNVRYATGARNMIPFLLRNPARYVFVPQEGPVVLFEFEGCEHLEKDNPAIDEIRNAKTVSYVARGPLMADTAKAWARDIAGLMQLHCPGERRLGLERIDAGAVECLRDAGFEIHDAQAPVERARAIKTPEEIICSKRSVACVMAGEWKLRAAIRSGISENELWSVLHSHVIANDADYIETRLLNSGERTNPWFQETGTRVLEAGDLIAHDTDVVGPHGYYADFSRSFLCGDGPPSATQKTLYRLAYEQVHHNMALIKAGRSFREITEAAWVIPEAYYKRRYYLLMHGTGLTGEYPYIVQGADYDGGVNYDGIIEPNMVLSVESYIGHEDGGEGVKLEQQVLVTEQGIEVMSDFPFEAAFLSGEI</sequence>
<dbReference type="InterPro" id="IPR036005">
    <property type="entry name" value="Creatinase/aminopeptidase-like"/>
</dbReference>
<dbReference type="InterPro" id="IPR050659">
    <property type="entry name" value="Peptidase_M24B"/>
</dbReference>
<dbReference type="AlphaFoldDB" id="A0A545TRA1"/>
<dbReference type="InterPro" id="IPR000994">
    <property type="entry name" value="Pept_M24"/>
</dbReference>